<organism evidence="2">
    <name type="scientific">viral metagenome</name>
    <dbReference type="NCBI Taxonomy" id="1070528"/>
    <lineage>
        <taxon>unclassified sequences</taxon>
        <taxon>metagenomes</taxon>
        <taxon>organismal metagenomes</taxon>
    </lineage>
</organism>
<feature type="transmembrane region" description="Helical" evidence="1">
    <location>
        <begin position="136"/>
        <end position="161"/>
    </location>
</feature>
<sequence>MAKESVSKLVSKGAKATKNVVTGVAKGAVGVAKGATKTAVGVAKGATKLSVGVAKTATKTATNVVGTAASSTDKIAQNVASTTTKTTSKAVSKFTGLCNLDNIIPCVTALTLVAYIVIVSPTTVLDMFSTRLGKALSMIVVLIALLFDVKLGVMLGLAVILSISLASVNKDLYESYNGGVLERFETEDVYDASENEVGDVDLGDLEAVDEDDEVMPSPAPAPAPLADPEWTCTRMEKREDFVSGSDPSEPYDVTGVDTTVCKFAPFSNDS</sequence>
<protein>
    <submittedName>
        <fullName evidence="2">Uncharacterized protein</fullName>
    </submittedName>
</protein>
<keyword evidence="1" id="KW-0812">Transmembrane</keyword>
<feature type="transmembrane region" description="Helical" evidence="1">
    <location>
        <begin position="103"/>
        <end position="124"/>
    </location>
</feature>
<keyword evidence="1" id="KW-0472">Membrane</keyword>
<accession>A0A6C0AUX4</accession>
<dbReference type="AlphaFoldDB" id="A0A6C0AUX4"/>
<reference evidence="2" key="1">
    <citation type="journal article" date="2020" name="Nature">
        <title>Giant virus diversity and host interactions through global metagenomics.</title>
        <authorList>
            <person name="Schulz F."/>
            <person name="Roux S."/>
            <person name="Paez-Espino D."/>
            <person name="Jungbluth S."/>
            <person name="Walsh D.A."/>
            <person name="Denef V.J."/>
            <person name="McMahon K.D."/>
            <person name="Konstantinidis K.T."/>
            <person name="Eloe-Fadrosh E.A."/>
            <person name="Kyrpides N.C."/>
            <person name="Woyke T."/>
        </authorList>
    </citation>
    <scope>NUCLEOTIDE SEQUENCE</scope>
    <source>
        <strain evidence="2">GVMAG-S-ERX555961-36</strain>
    </source>
</reference>
<evidence type="ECO:0000256" key="1">
    <source>
        <dbReference type="SAM" id="Phobius"/>
    </source>
</evidence>
<dbReference type="EMBL" id="MN738762">
    <property type="protein sequence ID" value="QHS83737.1"/>
    <property type="molecule type" value="Genomic_DNA"/>
</dbReference>
<evidence type="ECO:0000313" key="2">
    <source>
        <dbReference type="EMBL" id="QHS83737.1"/>
    </source>
</evidence>
<keyword evidence="1" id="KW-1133">Transmembrane helix</keyword>
<proteinExistence type="predicted"/>
<name>A0A6C0AUX4_9ZZZZ</name>